<evidence type="ECO:0000313" key="3">
    <source>
        <dbReference type="Proteomes" id="UP000558488"/>
    </source>
</evidence>
<feature type="region of interest" description="Disordered" evidence="1">
    <location>
        <begin position="20"/>
        <end position="45"/>
    </location>
</feature>
<accession>A0A7J7W3R6</accession>
<sequence length="128" mass="14020">MKGKGKVSFKNLSMSSGELAADSGTNVSLAPDPNGKQPDDLSHSPPLTFSADFILRTPAQLLRPCLSVSESLRHNPPLLPLPPSFLFQRKEVLLFLSKGWLVHLAAKSYFPLLGPGYYFSHHPFFLGS</sequence>
<dbReference type="EMBL" id="JACAGB010000012">
    <property type="protein sequence ID" value="KAF6331828.1"/>
    <property type="molecule type" value="Genomic_DNA"/>
</dbReference>
<keyword evidence="3" id="KW-1185">Reference proteome</keyword>
<dbReference type="AlphaFoldDB" id="A0A7J7W3R6"/>
<reference evidence="2 3" key="1">
    <citation type="journal article" date="2020" name="Nature">
        <title>Six reference-quality genomes reveal evolution of bat adaptations.</title>
        <authorList>
            <person name="Jebb D."/>
            <person name="Huang Z."/>
            <person name="Pippel M."/>
            <person name="Hughes G.M."/>
            <person name="Lavrichenko K."/>
            <person name="Devanna P."/>
            <person name="Winkler S."/>
            <person name="Jermiin L.S."/>
            <person name="Skirmuntt E.C."/>
            <person name="Katzourakis A."/>
            <person name="Burkitt-Gray L."/>
            <person name="Ray D.A."/>
            <person name="Sullivan K.A.M."/>
            <person name="Roscito J.G."/>
            <person name="Kirilenko B.M."/>
            <person name="Davalos L.M."/>
            <person name="Corthals A.P."/>
            <person name="Power M.L."/>
            <person name="Jones G."/>
            <person name="Ransome R.D."/>
            <person name="Dechmann D.K.N."/>
            <person name="Locatelli A.G."/>
            <person name="Puechmaille S.J."/>
            <person name="Fedrigo O."/>
            <person name="Jarvis E.D."/>
            <person name="Hiller M."/>
            <person name="Vernes S.C."/>
            <person name="Myers E.W."/>
            <person name="Teeling E.C."/>
        </authorList>
    </citation>
    <scope>NUCLEOTIDE SEQUENCE [LARGE SCALE GENOMIC DNA]</scope>
    <source>
        <strain evidence="2">MPipKuh1</strain>
        <tissue evidence="2">Flight muscle</tissue>
    </source>
</reference>
<dbReference type="Proteomes" id="UP000558488">
    <property type="component" value="Unassembled WGS sequence"/>
</dbReference>
<evidence type="ECO:0000313" key="2">
    <source>
        <dbReference type="EMBL" id="KAF6331828.1"/>
    </source>
</evidence>
<name>A0A7J7W3R6_PIPKU</name>
<evidence type="ECO:0000256" key="1">
    <source>
        <dbReference type="SAM" id="MobiDB-lite"/>
    </source>
</evidence>
<comment type="caution">
    <text evidence="2">The sequence shown here is derived from an EMBL/GenBank/DDBJ whole genome shotgun (WGS) entry which is preliminary data.</text>
</comment>
<protein>
    <submittedName>
        <fullName evidence="2">Uncharacterized protein</fullName>
    </submittedName>
</protein>
<organism evidence="2 3">
    <name type="scientific">Pipistrellus kuhlii</name>
    <name type="common">Kuhl's pipistrelle</name>
    <dbReference type="NCBI Taxonomy" id="59472"/>
    <lineage>
        <taxon>Eukaryota</taxon>
        <taxon>Metazoa</taxon>
        <taxon>Chordata</taxon>
        <taxon>Craniata</taxon>
        <taxon>Vertebrata</taxon>
        <taxon>Euteleostomi</taxon>
        <taxon>Mammalia</taxon>
        <taxon>Eutheria</taxon>
        <taxon>Laurasiatheria</taxon>
        <taxon>Chiroptera</taxon>
        <taxon>Yangochiroptera</taxon>
        <taxon>Vespertilionidae</taxon>
        <taxon>Pipistrellus</taxon>
    </lineage>
</organism>
<gene>
    <name evidence="2" type="ORF">mPipKuh1_008137</name>
</gene>
<proteinExistence type="predicted"/>